<keyword evidence="1" id="KW-1133">Transmembrane helix</keyword>
<evidence type="ECO:0008006" key="4">
    <source>
        <dbReference type="Google" id="ProtNLM"/>
    </source>
</evidence>
<sequence length="474" mass="50347">MAPAPTARPVRTYPSDTGLRRAMLLVALVAAVAAALGIGVRALETAHVAVDEEQYYLSALSLAEDGDLDITDEMAEQRWREFADVVPHVETVVQPDGSQISPHDPLLPIILAVPAGLGGWVAAKATLAGLAGALAALTLWLATRRFGVGPRVGAVGVAVAGASLPLAAYGQQLYPELPAALVAGAGVAAVTGPLRRRELVLLGAVVTALPWLSVKYGLVAFTLAGLGAVRWWRGGQRREVGILSAALAASGVLYLVVHRVVWGGWTVYASGDHFAETGEFAVIGVDPDYVERSLRLAGLLLDHEFGLVPWQPAWLLAVPAVAALAARRPPGWSALAVPLAAGWFVATFVALTMHGYWSPGRQLVVVLPLAVIATLYWLDHGPRWARVSGLVLGLAGVLGYVVFLVQGYLRQVTWVVHFIDADAPVYRLLRPVLTDWRGDYRTAHLAGFALLAGLAALGWRHGRRSRRRNASSAS</sequence>
<dbReference type="RefSeq" id="WP_169411894.1">
    <property type="nucleotide sequence ID" value="NZ_JAAXKZ010000021.1"/>
</dbReference>
<feature type="transmembrane region" description="Helical" evidence="1">
    <location>
        <begin position="308"/>
        <end position="326"/>
    </location>
</feature>
<feature type="transmembrane region" description="Helical" evidence="1">
    <location>
        <begin position="390"/>
        <end position="409"/>
    </location>
</feature>
<proteinExistence type="predicted"/>
<feature type="transmembrane region" description="Helical" evidence="1">
    <location>
        <begin position="442"/>
        <end position="459"/>
    </location>
</feature>
<feature type="transmembrane region" description="Helical" evidence="1">
    <location>
        <begin position="152"/>
        <end position="170"/>
    </location>
</feature>
<feature type="transmembrane region" description="Helical" evidence="1">
    <location>
        <begin position="117"/>
        <end position="140"/>
    </location>
</feature>
<keyword evidence="3" id="KW-1185">Reference proteome</keyword>
<evidence type="ECO:0000256" key="1">
    <source>
        <dbReference type="SAM" id="Phobius"/>
    </source>
</evidence>
<organism evidence="2 3">
    <name type="scientific">Pseudonocardia bannensis</name>
    <dbReference type="NCBI Taxonomy" id="630973"/>
    <lineage>
        <taxon>Bacteria</taxon>
        <taxon>Bacillati</taxon>
        <taxon>Actinomycetota</taxon>
        <taxon>Actinomycetes</taxon>
        <taxon>Pseudonocardiales</taxon>
        <taxon>Pseudonocardiaceae</taxon>
        <taxon>Pseudonocardia</taxon>
    </lineage>
</organism>
<evidence type="ECO:0000313" key="2">
    <source>
        <dbReference type="EMBL" id="NMH91613.1"/>
    </source>
</evidence>
<feature type="transmembrane region" description="Helical" evidence="1">
    <location>
        <begin position="362"/>
        <end position="378"/>
    </location>
</feature>
<keyword evidence="1" id="KW-0472">Membrane</keyword>
<feature type="transmembrane region" description="Helical" evidence="1">
    <location>
        <begin position="199"/>
        <end position="228"/>
    </location>
</feature>
<accession>A0A848DGF5</accession>
<reference evidence="2 3" key="1">
    <citation type="submission" date="2020-04" db="EMBL/GenBank/DDBJ databases">
        <authorList>
            <person name="Klaysubun C."/>
            <person name="Duangmal K."/>
            <person name="Lipun K."/>
        </authorList>
    </citation>
    <scope>NUCLEOTIDE SEQUENCE [LARGE SCALE GENOMIC DNA]</scope>
    <source>
        <strain evidence="2 3">DSM 45300</strain>
    </source>
</reference>
<protein>
    <recommendedName>
        <fullName evidence="4">Glycosyltransferase RgtA/B/C/D-like domain-containing protein</fullName>
    </recommendedName>
</protein>
<feature type="transmembrane region" description="Helical" evidence="1">
    <location>
        <begin position="240"/>
        <end position="257"/>
    </location>
</feature>
<feature type="transmembrane region" description="Helical" evidence="1">
    <location>
        <begin position="21"/>
        <end position="43"/>
    </location>
</feature>
<feature type="transmembrane region" description="Helical" evidence="1">
    <location>
        <begin position="333"/>
        <end position="356"/>
    </location>
</feature>
<comment type="caution">
    <text evidence="2">The sequence shown here is derived from an EMBL/GenBank/DDBJ whole genome shotgun (WGS) entry which is preliminary data.</text>
</comment>
<dbReference type="Proteomes" id="UP000586918">
    <property type="component" value="Unassembled WGS sequence"/>
</dbReference>
<dbReference type="AlphaFoldDB" id="A0A848DGF5"/>
<dbReference type="EMBL" id="JAAXKZ010000021">
    <property type="protein sequence ID" value="NMH91613.1"/>
    <property type="molecule type" value="Genomic_DNA"/>
</dbReference>
<evidence type="ECO:0000313" key="3">
    <source>
        <dbReference type="Proteomes" id="UP000586918"/>
    </source>
</evidence>
<keyword evidence="1" id="KW-0812">Transmembrane</keyword>
<name>A0A848DGF5_9PSEU</name>
<gene>
    <name evidence="2" type="ORF">HF519_08450</name>
</gene>